<dbReference type="AlphaFoldDB" id="X1I9Q3"/>
<evidence type="ECO:0000313" key="1">
    <source>
        <dbReference type="EMBL" id="GAH78422.1"/>
    </source>
</evidence>
<reference evidence="1" key="1">
    <citation type="journal article" date="2014" name="Front. Microbiol.">
        <title>High frequency of phylogenetically diverse reductive dehalogenase-homologous genes in deep subseafloor sedimentary metagenomes.</title>
        <authorList>
            <person name="Kawai M."/>
            <person name="Futagami T."/>
            <person name="Toyoda A."/>
            <person name="Takaki Y."/>
            <person name="Nishi S."/>
            <person name="Hori S."/>
            <person name="Arai W."/>
            <person name="Tsubouchi T."/>
            <person name="Morono Y."/>
            <person name="Uchiyama I."/>
            <person name="Ito T."/>
            <person name="Fujiyama A."/>
            <person name="Inagaki F."/>
            <person name="Takami H."/>
        </authorList>
    </citation>
    <scope>NUCLEOTIDE SEQUENCE</scope>
    <source>
        <strain evidence="1">Expedition CK06-06</strain>
    </source>
</reference>
<protein>
    <submittedName>
        <fullName evidence="1">Uncharacterized protein</fullName>
    </submittedName>
</protein>
<sequence length="57" mass="6038">MKVLDVNYDGFDHSLNKRCGDGSCGGGGCCKGDTKANRCKHTLTDALKKPSIDHGVL</sequence>
<dbReference type="EMBL" id="BARU01041835">
    <property type="protein sequence ID" value="GAH78422.1"/>
    <property type="molecule type" value="Genomic_DNA"/>
</dbReference>
<accession>X1I9Q3</accession>
<name>X1I9Q3_9ZZZZ</name>
<gene>
    <name evidence="1" type="ORF">S03H2_64411</name>
</gene>
<comment type="caution">
    <text evidence="1">The sequence shown here is derived from an EMBL/GenBank/DDBJ whole genome shotgun (WGS) entry which is preliminary data.</text>
</comment>
<proteinExistence type="predicted"/>
<organism evidence="1">
    <name type="scientific">marine sediment metagenome</name>
    <dbReference type="NCBI Taxonomy" id="412755"/>
    <lineage>
        <taxon>unclassified sequences</taxon>
        <taxon>metagenomes</taxon>
        <taxon>ecological metagenomes</taxon>
    </lineage>
</organism>